<protein>
    <submittedName>
        <fullName evidence="1">Uncharacterized protein</fullName>
    </submittedName>
</protein>
<evidence type="ECO:0000313" key="2">
    <source>
        <dbReference type="Proteomes" id="UP000027604"/>
    </source>
</evidence>
<dbReference type="HOGENOM" id="CLU_2180303_0_0_4"/>
<dbReference type="PATRIC" id="fig|1349767.4.peg.2622"/>
<dbReference type="EMBL" id="HG322949">
    <property type="protein sequence ID" value="CDG81550.1"/>
    <property type="molecule type" value="Genomic_DNA"/>
</dbReference>
<dbReference type="AlphaFoldDB" id="W0V1R8"/>
<dbReference type="KEGG" id="jag:GJA_894"/>
<keyword evidence="2" id="KW-1185">Reference proteome</keyword>
<sequence>MHIVASGTPTWYGLHARRGMKAIGAHGILSKRLGMLAHDCRAPCRRLEDAVDASCNVRLLRELVYVKEITGQQSPESTIKLLLGANSDAADAMTFTTRFYAVAGRIQPA</sequence>
<reference evidence="1 2" key="1">
    <citation type="journal article" date="2015" name="Genome Announc.">
        <title>Genome Sequence of Mushroom Soft-Rot Pathogen Janthinobacterium agaricidamnosum.</title>
        <authorList>
            <person name="Graupner K."/>
            <person name="Lackner G."/>
            <person name="Hertweck C."/>
        </authorList>
    </citation>
    <scope>NUCLEOTIDE SEQUENCE [LARGE SCALE GENOMIC DNA]</scope>
    <source>
        <strain evidence="2">NBRC 102515 / DSM 9628</strain>
    </source>
</reference>
<dbReference type="Proteomes" id="UP000027604">
    <property type="component" value="Chromosome I"/>
</dbReference>
<proteinExistence type="predicted"/>
<gene>
    <name evidence="1" type="ORF">GJA_894</name>
</gene>
<name>W0V1R8_9BURK</name>
<dbReference type="RefSeq" id="WP_061301674.1">
    <property type="nucleotide sequence ID" value="NZ_BCTH01000122.1"/>
</dbReference>
<evidence type="ECO:0000313" key="1">
    <source>
        <dbReference type="EMBL" id="CDG81550.1"/>
    </source>
</evidence>
<accession>W0V1R8</accession>
<organism evidence="1 2">
    <name type="scientific">Janthinobacterium agaricidamnosum NBRC 102515 = DSM 9628</name>
    <dbReference type="NCBI Taxonomy" id="1349767"/>
    <lineage>
        <taxon>Bacteria</taxon>
        <taxon>Pseudomonadati</taxon>
        <taxon>Pseudomonadota</taxon>
        <taxon>Betaproteobacteria</taxon>
        <taxon>Burkholderiales</taxon>
        <taxon>Oxalobacteraceae</taxon>
        <taxon>Janthinobacterium</taxon>
    </lineage>
</organism>